<name>D5GLQ1_TUBMM</name>
<dbReference type="AlphaFoldDB" id="D5GLQ1"/>
<dbReference type="KEGG" id="tml:GSTUM_00010311001"/>
<dbReference type="PROSITE" id="PS50097">
    <property type="entry name" value="BTB"/>
    <property type="match status" value="1"/>
</dbReference>
<dbReference type="OMA" id="MDERISD"/>
<dbReference type="SMART" id="SM00225">
    <property type="entry name" value="BTB"/>
    <property type="match status" value="1"/>
</dbReference>
<evidence type="ECO:0000313" key="2">
    <source>
        <dbReference type="EMBL" id="CAZ85444.1"/>
    </source>
</evidence>
<dbReference type="STRING" id="656061.D5GLQ1"/>
<dbReference type="InterPro" id="IPR000210">
    <property type="entry name" value="BTB/POZ_dom"/>
</dbReference>
<dbReference type="Gene3D" id="3.30.710.10">
    <property type="entry name" value="Potassium Channel Kv1.1, Chain A"/>
    <property type="match status" value="1"/>
</dbReference>
<accession>D5GLQ1</accession>
<dbReference type="SUPFAM" id="SSF54695">
    <property type="entry name" value="POZ domain"/>
    <property type="match status" value="1"/>
</dbReference>
<organism evidence="2 3">
    <name type="scientific">Tuber melanosporum (strain Mel28)</name>
    <name type="common">Perigord black truffle</name>
    <dbReference type="NCBI Taxonomy" id="656061"/>
    <lineage>
        <taxon>Eukaryota</taxon>
        <taxon>Fungi</taxon>
        <taxon>Dikarya</taxon>
        <taxon>Ascomycota</taxon>
        <taxon>Pezizomycotina</taxon>
        <taxon>Pezizomycetes</taxon>
        <taxon>Pezizales</taxon>
        <taxon>Tuberaceae</taxon>
        <taxon>Tuber</taxon>
    </lineage>
</organism>
<dbReference type="InterPro" id="IPR011333">
    <property type="entry name" value="SKP1/BTB/POZ_sf"/>
</dbReference>
<dbReference type="Proteomes" id="UP000006911">
    <property type="component" value="Unassembled WGS sequence"/>
</dbReference>
<proteinExistence type="predicted"/>
<evidence type="ECO:0000259" key="1">
    <source>
        <dbReference type="PROSITE" id="PS50097"/>
    </source>
</evidence>
<dbReference type="HOGENOM" id="CLU_292076_0_0_1"/>
<reference evidence="2 3" key="1">
    <citation type="journal article" date="2010" name="Nature">
        <title>Perigord black truffle genome uncovers evolutionary origins and mechanisms of symbiosis.</title>
        <authorList>
            <person name="Martin F."/>
            <person name="Kohler A."/>
            <person name="Murat C."/>
            <person name="Balestrini R."/>
            <person name="Coutinho P.M."/>
            <person name="Jaillon O."/>
            <person name="Montanini B."/>
            <person name="Morin E."/>
            <person name="Noel B."/>
            <person name="Percudani R."/>
            <person name="Porcel B."/>
            <person name="Rubini A."/>
            <person name="Amicucci A."/>
            <person name="Amselem J."/>
            <person name="Anthouard V."/>
            <person name="Arcioni S."/>
            <person name="Artiguenave F."/>
            <person name="Aury J.M."/>
            <person name="Ballario P."/>
            <person name="Bolchi A."/>
            <person name="Brenna A."/>
            <person name="Brun A."/>
            <person name="Buee M."/>
            <person name="Cantarel B."/>
            <person name="Chevalier G."/>
            <person name="Couloux A."/>
            <person name="Da Silva C."/>
            <person name="Denoeud F."/>
            <person name="Duplessis S."/>
            <person name="Ghignone S."/>
            <person name="Hilselberger B."/>
            <person name="Iotti M."/>
            <person name="Marcais B."/>
            <person name="Mello A."/>
            <person name="Miranda M."/>
            <person name="Pacioni G."/>
            <person name="Quesneville H."/>
            <person name="Riccioni C."/>
            <person name="Ruotolo R."/>
            <person name="Splivallo R."/>
            <person name="Stocchi V."/>
            <person name="Tisserant E."/>
            <person name="Viscomi A.R."/>
            <person name="Zambonelli A."/>
            <person name="Zampieri E."/>
            <person name="Henrissat B."/>
            <person name="Lebrun M.H."/>
            <person name="Paolocci F."/>
            <person name="Bonfante P."/>
            <person name="Ottonello S."/>
            <person name="Wincker P."/>
        </authorList>
    </citation>
    <scope>NUCLEOTIDE SEQUENCE [LARGE SCALE GENOMIC DNA]</scope>
    <source>
        <strain evidence="2 3">Mel28</strain>
    </source>
</reference>
<dbReference type="InParanoid" id="D5GLQ1"/>
<evidence type="ECO:0000313" key="3">
    <source>
        <dbReference type="Proteomes" id="UP000006911"/>
    </source>
</evidence>
<dbReference type="CDD" id="cd18186">
    <property type="entry name" value="BTB_POZ_ZBTB_KLHL-like"/>
    <property type="match status" value="1"/>
</dbReference>
<feature type="domain" description="BTB" evidence="1">
    <location>
        <begin position="894"/>
        <end position="960"/>
    </location>
</feature>
<gene>
    <name evidence="2" type="ORF">GSTUM_00010311001</name>
</gene>
<dbReference type="Pfam" id="PF00651">
    <property type="entry name" value="BTB"/>
    <property type="match status" value="1"/>
</dbReference>
<dbReference type="RefSeq" id="XP_002841253.1">
    <property type="nucleotide sequence ID" value="XM_002841207.1"/>
</dbReference>
<keyword evidence="3" id="KW-1185">Reference proteome</keyword>
<sequence>MALQSDRKTPISEEKNGPLEGLKWNNWIFKEGIVPLYLLFLRHLMKLHGTGGYRFWPAPPSELKNPDHASLTISTEFWKKVGKSLYDLYPQAPPPLLTPRKSQSQATENLSIKRVIFDFLSPGQSKFIVPLLMQLGITNIVTLPPTIMKGLTGATTDEVSLLSVTPAYVHDILRNPTRCKLLQDHWKKDPGNLARNTSMLLSFLLQDTSEDCLTGCSLLPLDGGSWGTFSRKSTSQIQYFTSRTPLERSILEITDGRLVSKDLECNVINGLLEKMNISLLSFDHIPSLCRLVESKDPEYRKTWLANVWEYFTFCVEKDPAYMDYYLKSIESLPVYCGSVVGKPGSLRFLTPLSFASGSPPAIIDPNIPPSEKGKSALFQALNGLILVNRSTFPKTGLIAESLSWPQGVRRLIKSIGSLPSTIHTAHSLSQIFSGMPAEGVEALSNLILPHISLLLNEDYSLVGTLKQLPIWPVLSSSFQSAEKLKLAPHTSLTLTRMIDQTTFLRPDLASKHRDELQKLGVPQLSYLDFLNNEVGLARGYLPDKKIGEYRKFTEIVYRVKPGIFQSYNLAVNGDLCFCLPITLYDSSVHLFQAAFRDQEGSRFLHKELVGSAIWKAFLIQNISGPTYIECARSIERRNNRTLPDDQLESDSCTVFNHLCWDYQEMHSWPVSAWESLSNIRFAPAQEAITSSGHSQLRSNQGKIFRQRNRLIALSEAVDPKFEGISWSQKPVLPVRMGPLALGKITSNKPMITPTTVLGHLEFLASHREIITKAELPPRISEIKKAYEYLEEKVPAYAIPESVPIWLNVENEDLVGMTPETFRNSWSCTRDLCLNSNYDSGEIKRVRSFLGRFHQLLVHARVRRIIPPPSIPEPGKTQSPILEGLLNLREQKALFDVTITAPPQTFKAHKVVLASVSEYWKGMFTSNCRESSTAEISLQDDPSTVKVLLDYIYTNKFIKPPREDDVTRQLENLLDQLEKSEKWLLPSFQHSMENYLSDPHWIRPETVKPILRSAKMYKADRLADVCRKYIENNRVIVERESPNEE</sequence>
<dbReference type="eggNOG" id="KOG4441">
    <property type="taxonomic scope" value="Eukaryota"/>
</dbReference>
<dbReference type="EMBL" id="FN430350">
    <property type="protein sequence ID" value="CAZ85444.1"/>
    <property type="molecule type" value="Genomic_DNA"/>
</dbReference>
<protein>
    <submittedName>
        <fullName evidence="2">(Perigord truffle) hypothetical protein</fullName>
    </submittedName>
</protein>
<dbReference type="GeneID" id="9182747"/>
<dbReference type="PANTHER" id="PTHR24413">
    <property type="entry name" value="SPECKLE-TYPE POZ PROTEIN"/>
    <property type="match status" value="1"/>
</dbReference>